<sequence>MAKSLHARLVAYRPFGERIGVLAEPVSFSASMLHNDDGAISIEYSLLSGDAQAFDRELTDGLEVAVEVSDGTGYQEPDNARFVITGRSGKTDDRTRTVTYSGQSISWLLSKAENNDSSHLLADGDNKGKRPFYSSNPGVILKTLLDENKARGGVATGLTLGFDTAKDAGGAAWARKYTLYYSLGTDLQTILSSLVNGGGCDWRTSGRTLKMWNADGTALSRDLSKIVVLQLARDISEAPYEESISDLASTILVE</sequence>
<gene>
    <name evidence="1" type="ORF">BPS1E_1968</name>
</gene>
<reference evidence="1 2" key="1">
    <citation type="journal article" date="2017" name="ISME J.">
        <title>Unveiling bifidobacterial biogeography across the mammalian branch of the tree of life.</title>
        <authorList>
            <person name="Milani C."/>
            <person name="Mangifesta M."/>
            <person name="Mancabelli L."/>
            <person name="Lugli G.A."/>
            <person name="James K."/>
            <person name="Duranti S."/>
            <person name="Turroni F."/>
            <person name="Ferrario C."/>
            <person name="Ossiprandi M.C."/>
            <person name="van Sinderen D."/>
            <person name="Ventura M."/>
        </authorList>
    </citation>
    <scope>NUCLEOTIDE SEQUENCE [LARGE SCALE GENOMIC DNA]</scope>
    <source>
        <strain evidence="1 2">1E</strain>
    </source>
</reference>
<name>A0A267WIU3_BIFPS</name>
<evidence type="ECO:0000313" key="2">
    <source>
        <dbReference type="Proteomes" id="UP000216789"/>
    </source>
</evidence>
<dbReference type="Proteomes" id="UP000216789">
    <property type="component" value="Unassembled WGS sequence"/>
</dbReference>
<feature type="non-terminal residue" evidence="1">
    <location>
        <position position="254"/>
    </location>
</feature>
<organism evidence="1 2">
    <name type="scientific">Bifidobacterium pseudocatenulatum</name>
    <dbReference type="NCBI Taxonomy" id="28026"/>
    <lineage>
        <taxon>Bacteria</taxon>
        <taxon>Bacillati</taxon>
        <taxon>Actinomycetota</taxon>
        <taxon>Actinomycetes</taxon>
        <taxon>Bifidobacteriales</taxon>
        <taxon>Bifidobacteriaceae</taxon>
        <taxon>Bifidobacterium</taxon>
    </lineage>
</organism>
<evidence type="ECO:0000313" key="1">
    <source>
        <dbReference type="EMBL" id="PAC72543.1"/>
    </source>
</evidence>
<proteinExistence type="predicted"/>
<dbReference type="EMBL" id="MNLB01000045">
    <property type="protein sequence ID" value="PAC72543.1"/>
    <property type="molecule type" value="Genomic_DNA"/>
</dbReference>
<accession>A0A267WIU3</accession>
<dbReference type="AlphaFoldDB" id="A0A267WIU3"/>
<comment type="caution">
    <text evidence="1">The sequence shown here is derived from an EMBL/GenBank/DDBJ whole genome shotgun (WGS) entry which is preliminary data.</text>
</comment>
<protein>
    <submittedName>
        <fullName evidence="1">Uncharacterized protein</fullName>
    </submittedName>
</protein>